<evidence type="ECO:0000256" key="4">
    <source>
        <dbReference type="ARBA" id="ARBA00022576"/>
    </source>
</evidence>
<dbReference type="FunFam" id="3.90.1150.10:FF:000001">
    <property type="entry name" value="Aspartate aminotransferase"/>
    <property type="match status" value="1"/>
</dbReference>
<keyword evidence="10" id="KW-1185">Reference proteome</keyword>
<comment type="subunit">
    <text evidence="3 7">Homodimer.</text>
</comment>
<comment type="catalytic activity">
    <reaction evidence="7">
        <text>L-aspartate + 2-oxoglutarate = oxaloacetate + L-glutamate</text>
        <dbReference type="Rhea" id="RHEA:21824"/>
        <dbReference type="ChEBI" id="CHEBI:16452"/>
        <dbReference type="ChEBI" id="CHEBI:16810"/>
        <dbReference type="ChEBI" id="CHEBI:29985"/>
        <dbReference type="ChEBI" id="CHEBI:29991"/>
        <dbReference type="EC" id="2.6.1.1"/>
    </reaction>
</comment>
<dbReference type="GO" id="GO:0005829">
    <property type="term" value="C:cytosol"/>
    <property type="evidence" value="ECO:0007669"/>
    <property type="project" value="TreeGrafter"/>
</dbReference>
<dbReference type="NCBIfam" id="NF006719">
    <property type="entry name" value="PRK09257.1"/>
    <property type="match status" value="1"/>
</dbReference>
<dbReference type="InterPro" id="IPR015424">
    <property type="entry name" value="PyrdxlP-dep_Trfase"/>
</dbReference>
<dbReference type="InterPro" id="IPR015422">
    <property type="entry name" value="PyrdxlP-dep_Trfase_small"/>
</dbReference>
<dbReference type="GO" id="GO:0030170">
    <property type="term" value="F:pyridoxal phosphate binding"/>
    <property type="evidence" value="ECO:0007669"/>
    <property type="project" value="InterPro"/>
</dbReference>
<evidence type="ECO:0000256" key="2">
    <source>
        <dbReference type="ARBA" id="ARBA00007441"/>
    </source>
</evidence>
<evidence type="ECO:0000313" key="10">
    <source>
        <dbReference type="Proteomes" id="UP001374579"/>
    </source>
</evidence>
<dbReference type="InterPro" id="IPR004838">
    <property type="entry name" value="NHTrfase_class1_PyrdxlP-BS"/>
</dbReference>
<evidence type="ECO:0000256" key="5">
    <source>
        <dbReference type="ARBA" id="ARBA00022679"/>
    </source>
</evidence>
<dbReference type="AlphaFoldDB" id="A0AAN9BPX0"/>
<dbReference type="GO" id="GO:0006532">
    <property type="term" value="P:aspartate biosynthetic process"/>
    <property type="evidence" value="ECO:0007669"/>
    <property type="project" value="TreeGrafter"/>
</dbReference>
<keyword evidence="6" id="KW-0663">Pyridoxal phosphate</keyword>
<evidence type="ECO:0000256" key="3">
    <source>
        <dbReference type="ARBA" id="ARBA00011738"/>
    </source>
</evidence>
<evidence type="ECO:0000256" key="1">
    <source>
        <dbReference type="ARBA" id="ARBA00001933"/>
    </source>
</evidence>
<dbReference type="Proteomes" id="UP001374579">
    <property type="component" value="Unassembled WGS sequence"/>
</dbReference>
<dbReference type="PRINTS" id="PR00799">
    <property type="entry name" value="TRANSAMINASE"/>
</dbReference>
<organism evidence="9 10">
    <name type="scientific">Littorina saxatilis</name>
    <dbReference type="NCBI Taxonomy" id="31220"/>
    <lineage>
        <taxon>Eukaryota</taxon>
        <taxon>Metazoa</taxon>
        <taxon>Spiralia</taxon>
        <taxon>Lophotrochozoa</taxon>
        <taxon>Mollusca</taxon>
        <taxon>Gastropoda</taxon>
        <taxon>Caenogastropoda</taxon>
        <taxon>Littorinimorpha</taxon>
        <taxon>Littorinoidea</taxon>
        <taxon>Littorinidae</taxon>
        <taxon>Littorina</taxon>
    </lineage>
</organism>
<feature type="domain" description="Aminotransferase class I/classII large" evidence="8">
    <location>
        <begin position="33"/>
        <end position="401"/>
    </location>
</feature>
<evidence type="ECO:0000256" key="6">
    <source>
        <dbReference type="ARBA" id="ARBA00022898"/>
    </source>
</evidence>
<comment type="caution">
    <text evidence="9">The sequence shown here is derived from an EMBL/GenBank/DDBJ whole genome shotgun (WGS) entry which is preliminary data.</text>
</comment>
<dbReference type="PANTHER" id="PTHR11879:SF55">
    <property type="entry name" value="GLUTAMATE OXALOACETATE TRANSAMINASE 1, ISOFORM B"/>
    <property type="match status" value="1"/>
</dbReference>
<comment type="similarity">
    <text evidence="2">Belongs to the class-I pyridoxal-phosphate-dependent aminotransferase family.</text>
</comment>
<proteinExistence type="inferred from homology"/>
<gene>
    <name evidence="9" type="ORF">V1264_013284</name>
</gene>
<protein>
    <recommendedName>
        <fullName evidence="7">Aspartate aminotransferase</fullName>
        <ecNumber evidence="7">2.6.1.1</ecNumber>
    </recommendedName>
</protein>
<dbReference type="InterPro" id="IPR015421">
    <property type="entry name" value="PyrdxlP-dep_Trfase_major"/>
</dbReference>
<dbReference type="CDD" id="cd00609">
    <property type="entry name" value="AAT_like"/>
    <property type="match status" value="1"/>
</dbReference>
<dbReference type="Gene3D" id="3.40.640.10">
    <property type="entry name" value="Type I PLP-dependent aspartate aminotransferase-like (Major domain)"/>
    <property type="match status" value="1"/>
</dbReference>
<dbReference type="Pfam" id="PF00155">
    <property type="entry name" value="Aminotran_1_2"/>
    <property type="match status" value="1"/>
</dbReference>
<dbReference type="InterPro" id="IPR000796">
    <property type="entry name" value="Asp_trans"/>
</dbReference>
<accession>A0AAN9BPX0</accession>
<comment type="miscellaneous">
    <text evidence="7">In eukaryotes there are cytoplasmic, mitochondrial and chloroplastic isozymes.</text>
</comment>
<keyword evidence="4 7" id="KW-0032">Aminotransferase</keyword>
<evidence type="ECO:0000256" key="7">
    <source>
        <dbReference type="RuleBase" id="RU000480"/>
    </source>
</evidence>
<evidence type="ECO:0000259" key="8">
    <source>
        <dbReference type="Pfam" id="PF00155"/>
    </source>
</evidence>
<dbReference type="EC" id="2.6.1.1" evidence="7"/>
<dbReference type="GO" id="GO:0004069">
    <property type="term" value="F:L-aspartate:2-oxoglutarate aminotransferase activity"/>
    <property type="evidence" value="ECO:0007669"/>
    <property type="project" value="UniProtKB-EC"/>
</dbReference>
<dbReference type="SUPFAM" id="SSF53383">
    <property type="entry name" value="PLP-dependent transferases"/>
    <property type="match status" value="1"/>
</dbReference>
<keyword evidence="5 7" id="KW-0808">Transferase</keyword>
<comment type="cofactor">
    <cofactor evidence="1">
        <name>pyridoxal 5'-phosphate</name>
        <dbReference type="ChEBI" id="CHEBI:597326"/>
    </cofactor>
</comment>
<dbReference type="PROSITE" id="PS00105">
    <property type="entry name" value="AA_TRANSFER_CLASS_1"/>
    <property type="match status" value="1"/>
</dbReference>
<dbReference type="InterPro" id="IPR004839">
    <property type="entry name" value="Aminotransferase_I/II_large"/>
</dbReference>
<reference evidence="9 10" key="1">
    <citation type="submission" date="2024-02" db="EMBL/GenBank/DDBJ databases">
        <title>Chromosome-scale genome assembly of the rough periwinkle Littorina saxatilis.</title>
        <authorList>
            <person name="De Jode A."/>
            <person name="Faria R."/>
            <person name="Formenti G."/>
            <person name="Sims Y."/>
            <person name="Smith T.P."/>
            <person name="Tracey A."/>
            <person name="Wood J.M.D."/>
            <person name="Zagrodzka Z.B."/>
            <person name="Johannesson K."/>
            <person name="Butlin R.K."/>
            <person name="Leder E.H."/>
        </authorList>
    </citation>
    <scope>NUCLEOTIDE SEQUENCE [LARGE SCALE GENOMIC DNA]</scope>
    <source>
        <strain evidence="9">Snail1</strain>
        <tissue evidence="9">Muscle</tissue>
    </source>
</reference>
<dbReference type="Gene3D" id="3.90.1150.10">
    <property type="entry name" value="Aspartate Aminotransferase, domain 1"/>
    <property type="match status" value="1"/>
</dbReference>
<dbReference type="FunFam" id="3.40.640.10:FF:000066">
    <property type="entry name" value="Aspartate aminotransferase"/>
    <property type="match status" value="1"/>
</dbReference>
<sequence length="413" mass="45987">MASIFSNVSRVKVGPATETADLRRRVKEDTHPNKVDLGAGAYRTDEGKPWVLPMVKTVEVQMAADMTLNHEYLPVAGLPAFRTAASALILGKDNPAILENRLEGIQVQGGTGGVRLAAEFLKRNFGSDIVYVSKPTWGNHKTVFIHAGFSQIKEYRYWDAKNLGVDFEGLKEDLQKAQEGACVILHAVAHNPTGNDPTMDQWSQIADIIGARKLFPLFDCAYQGFAGGDLEADAQVVRYFVKRGFELFIAQSFSKNFGLYNERVGNLCIVTKTPDVIPQIRSQMEIIARTMWSTTSHHGARVVATILGNPAYFEEWKAQVATMANRIKEMRQMMFNKLRQKKVPGSWNHILQQIGMFSFTGLTPDQSRVMVEKHHVYMLLNGRINMAGLTTKNVDYVVDAIQDAISSHPTPSA</sequence>
<dbReference type="EMBL" id="JBAMIC010000003">
    <property type="protein sequence ID" value="KAK7109199.1"/>
    <property type="molecule type" value="Genomic_DNA"/>
</dbReference>
<name>A0AAN9BPX0_9CAEN</name>
<dbReference type="PANTHER" id="PTHR11879">
    <property type="entry name" value="ASPARTATE AMINOTRANSFERASE"/>
    <property type="match status" value="1"/>
</dbReference>
<evidence type="ECO:0000313" key="9">
    <source>
        <dbReference type="EMBL" id="KAK7109199.1"/>
    </source>
</evidence>